<reference evidence="5 6" key="1">
    <citation type="journal article" date="2010" name="J. Bacteriol.">
        <title>The genetic basis of laboratory adaptation in Caulobacter crescentus.</title>
        <authorList>
            <person name="Marks M.E."/>
            <person name="Castro-Rojas C.M."/>
            <person name="Teiling C."/>
            <person name="Du L."/>
            <person name="Kapatral V."/>
            <person name="Walunas T.L."/>
            <person name="Crosson S."/>
        </authorList>
    </citation>
    <scope>NUCLEOTIDE SEQUENCE [LARGE SCALE GENOMIC DNA]</scope>
    <source>
        <strain evidence="6">NA1000 / CB15N</strain>
    </source>
</reference>
<evidence type="ECO:0000313" key="5">
    <source>
        <dbReference type="EMBL" id="ACL95968.1"/>
    </source>
</evidence>
<dbReference type="GeneID" id="7330655"/>
<keyword evidence="2 4" id="KW-0732">Signal</keyword>
<evidence type="ECO:0000256" key="2">
    <source>
        <dbReference type="ARBA" id="ARBA00022729"/>
    </source>
</evidence>
<dbReference type="RefSeq" id="WP_010920279.1">
    <property type="nucleotide sequence ID" value="NC_011916.1"/>
</dbReference>
<dbReference type="Proteomes" id="UP000001364">
    <property type="component" value="Chromosome"/>
</dbReference>
<sequence length="252" mass="27600">MTWTRALLGALAALLLTNPVASANAAPDQRVRIVRYVPDQVVRLDATLGFVVTLFFGEDERIENVAVGDSLGWQITPNRRARVLFVKPNERATATNMTVVTTLRSYNFDLRAVASSRARQPLFSLRFDYPAPAKAVLATPAITPPSPPEPPQEVNKAYSFSGSSQGLPERVFDDGVSTFFVFPAGVDYPAIFAVDPDNKEAVVNIAQRDGFVIVDRLASAFVLRRGQQVTRIINDGYREATTATSLSARKSR</sequence>
<dbReference type="InterPro" id="IPR033645">
    <property type="entry name" value="VirB9/CagX/TrbG_C"/>
</dbReference>
<dbReference type="InterPro" id="IPR038161">
    <property type="entry name" value="VirB9/CagX/TrbG_C_sf"/>
</dbReference>
<feature type="signal peptide" evidence="4">
    <location>
        <begin position="1"/>
        <end position="25"/>
    </location>
</feature>
<dbReference type="EMBL" id="CP001340">
    <property type="protein sequence ID" value="ACL95968.1"/>
    <property type="molecule type" value="Genomic_DNA"/>
</dbReference>
<evidence type="ECO:0000256" key="1">
    <source>
        <dbReference type="ARBA" id="ARBA00006135"/>
    </source>
</evidence>
<dbReference type="AlphaFoldDB" id="A0A0H3CCA3"/>
<dbReference type="PATRIC" id="fig|565050.3.peg.2457"/>
<protein>
    <submittedName>
        <fullName evidence="5">Type IV secretory pathway, VirB9 channel protein</fullName>
    </submittedName>
</protein>
<evidence type="ECO:0000313" key="6">
    <source>
        <dbReference type="Proteomes" id="UP000001364"/>
    </source>
</evidence>
<feature type="chain" id="PRO_5002606186" evidence="4">
    <location>
        <begin position="26"/>
        <end position="252"/>
    </location>
</feature>
<dbReference type="NCBIfam" id="TIGR02781">
    <property type="entry name" value="VirB9"/>
    <property type="match status" value="1"/>
</dbReference>
<proteinExistence type="inferred from homology"/>
<accession>A0A0H3CCA3</accession>
<keyword evidence="6" id="KW-1185">Reference proteome</keyword>
<dbReference type="RefSeq" id="YP_002517876.1">
    <property type="nucleotide sequence ID" value="NC_011916.1"/>
</dbReference>
<comment type="similarity">
    <text evidence="1">Belongs to the TrbG/VirB9 family.</text>
</comment>
<dbReference type="KEGG" id="ccs:CCNA_02503"/>
<dbReference type="HOGENOM" id="CLU_058585_3_0_5"/>
<dbReference type="CDD" id="cd06911">
    <property type="entry name" value="VirB9_CagX_TrbG"/>
    <property type="match status" value="1"/>
</dbReference>
<dbReference type="InterPro" id="IPR014148">
    <property type="entry name" value="VirB9"/>
</dbReference>
<keyword evidence="3" id="KW-0843">Virulence</keyword>
<evidence type="ECO:0000256" key="3">
    <source>
        <dbReference type="ARBA" id="ARBA00023026"/>
    </source>
</evidence>
<dbReference type="Pfam" id="PF03524">
    <property type="entry name" value="CagX"/>
    <property type="match status" value="1"/>
</dbReference>
<dbReference type="OrthoDB" id="7390264at2"/>
<gene>
    <name evidence="5" type="ordered locus">CCNA_02503</name>
</gene>
<dbReference type="SMR" id="A0A0H3CCA3"/>
<dbReference type="PhylomeDB" id="A0A0H3CCA3"/>
<organism evidence="5 6">
    <name type="scientific">Caulobacter vibrioides (strain NA1000 / CB15N)</name>
    <name type="common">Caulobacter crescentus</name>
    <dbReference type="NCBI Taxonomy" id="565050"/>
    <lineage>
        <taxon>Bacteria</taxon>
        <taxon>Pseudomonadati</taxon>
        <taxon>Pseudomonadota</taxon>
        <taxon>Alphaproteobacteria</taxon>
        <taxon>Caulobacterales</taxon>
        <taxon>Caulobacteraceae</taxon>
        <taxon>Caulobacter</taxon>
    </lineage>
</organism>
<dbReference type="Gene3D" id="2.60.40.2500">
    <property type="match status" value="1"/>
</dbReference>
<evidence type="ECO:0000256" key="4">
    <source>
        <dbReference type="SAM" id="SignalP"/>
    </source>
</evidence>
<dbReference type="InterPro" id="IPR010258">
    <property type="entry name" value="Conjugal_tfr_TrbG/VirB9/CagX"/>
</dbReference>
<name>A0A0H3CCA3_CAUVN</name>